<dbReference type="PIRSF" id="PIRSF000532">
    <property type="entry name" value="ATP_PFK_prok"/>
    <property type="match status" value="1"/>
</dbReference>
<dbReference type="InterPro" id="IPR035966">
    <property type="entry name" value="PKF_sf"/>
</dbReference>
<comment type="function">
    <text evidence="15">Catalyzes the phosphorylation of D-fructose 6-phosphate to fructose 1,6-bisphosphate by ATP, the first committing step of glycolysis.</text>
</comment>
<comment type="pathway">
    <text evidence="3 15">Carbohydrate degradation; glycolysis; D-glyceraldehyde 3-phosphate and glycerone phosphate from D-glucose: step 3/4.</text>
</comment>
<dbReference type="Proteomes" id="UP000001916">
    <property type="component" value="Chromosome"/>
</dbReference>
<dbReference type="HOGENOM" id="CLU_020655_0_1_0"/>
<dbReference type="HAMAP" id="MF_00339">
    <property type="entry name" value="Phosphofructokinase_I_B1"/>
    <property type="match status" value="1"/>
</dbReference>
<keyword evidence="12 15" id="KW-0460">Magnesium</keyword>
<protein>
    <recommendedName>
        <fullName evidence="15">ATP-dependent 6-phosphofructokinase</fullName>
        <shortName evidence="15">ATP-PFK</shortName>
        <shortName evidence="15">Phosphofructokinase</shortName>
        <ecNumber evidence="15">2.7.1.11</ecNumber>
    </recommendedName>
    <alternativeName>
        <fullName evidence="15">Phosphohexokinase</fullName>
    </alternativeName>
</protein>
<accession>D7BE75</accession>
<name>D7BE75_ALLS1</name>
<comment type="catalytic activity">
    <reaction evidence="14 15">
        <text>beta-D-fructose 6-phosphate + ATP = beta-D-fructose 1,6-bisphosphate + ADP + H(+)</text>
        <dbReference type="Rhea" id="RHEA:16109"/>
        <dbReference type="ChEBI" id="CHEBI:15378"/>
        <dbReference type="ChEBI" id="CHEBI:30616"/>
        <dbReference type="ChEBI" id="CHEBI:32966"/>
        <dbReference type="ChEBI" id="CHEBI:57634"/>
        <dbReference type="ChEBI" id="CHEBI:456216"/>
        <dbReference type="EC" id="2.7.1.11"/>
    </reaction>
</comment>
<sequence length="322" mass="33533">MKRIGVFTSGGDAPGMNAAIRAVVRTGTAHGLEVIGIRRGYAGMIEGDFVPLGPRDVANTLQRGGTILLTARSAEFKTPEGRAKAAENLRRAGLDGLVCIGGDGSYRGALKLLEEHHIPVVGAPGTIDNDLYGTDFTIGFDTAVNTALDAIDRIRDTAASHERVFFIEVMGRHAGFIALEVGIAGGAEVIVLPEDPLPASVCAEVISQSSAKGKRSSIVVVAEGGYEGGAEALARDVKACSGIEARVTVLGHIQRGGSPTAIDRVLASRLGAGCVDALLSGASGVAVGEVDGEIRLTPFREAVERRKDINRKKYELAKVLAL</sequence>
<feature type="binding site" description="in other chain" evidence="15">
    <location>
        <begin position="214"/>
        <end position="216"/>
    </location>
    <ligand>
        <name>ADP</name>
        <dbReference type="ChEBI" id="CHEBI:456216"/>
        <note>allosteric activator; ligand shared between dimeric partners</note>
    </ligand>
</feature>
<dbReference type="InterPro" id="IPR000023">
    <property type="entry name" value="Phosphofructokinase_dom"/>
</dbReference>
<dbReference type="SUPFAM" id="SSF53784">
    <property type="entry name" value="Phosphofructokinase"/>
    <property type="match status" value="1"/>
</dbReference>
<dbReference type="Gene3D" id="3.40.50.460">
    <property type="entry name" value="Phosphofructokinase domain"/>
    <property type="match status" value="1"/>
</dbReference>
<comment type="subcellular location">
    <subcellularLocation>
        <location evidence="2 15">Cytoplasm</location>
    </subcellularLocation>
</comment>
<dbReference type="InterPro" id="IPR022953">
    <property type="entry name" value="ATP_PFK"/>
</dbReference>
<feature type="binding site" description="in other chain" evidence="15">
    <location>
        <begin position="252"/>
        <end position="255"/>
    </location>
    <ligand>
        <name>substrate</name>
        <note>ligand shared between dimeric partners</note>
    </ligand>
</feature>
<evidence type="ECO:0000256" key="1">
    <source>
        <dbReference type="ARBA" id="ARBA00001946"/>
    </source>
</evidence>
<evidence type="ECO:0000313" key="18">
    <source>
        <dbReference type="Proteomes" id="UP000001916"/>
    </source>
</evidence>
<feature type="binding site" description="in other chain" evidence="15">
    <location>
        <position position="223"/>
    </location>
    <ligand>
        <name>substrate</name>
        <note>ligand shared between dimeric partners</note>
    </ligand>
</feature>
<dbReference type="eggNOG" id="COG0205">
    <property type="taxonomic scope" value="Bacteria"/>
</dbReference>
<feature type="binding site" description="in other chain" evidence="15">
    <location>
        <begin position="186"/>
        <end position="188"/>
    </location>
    <ligand>
        <name>ADP</name>
        <dbReference type="ChEBI" id="CHEBI:456216"/>
        <note>allosteric activator; ligand shared between dimeric partners</note>
    </ligand>
</feature>
<feature type="binding site" description="in other chain" evidence="15">
    <location>
        <position position="212"/>
    </location>
    <ligand>
        <name>ADP</name>
        <dbReference type="ChEBI" id="CHEBI:456216"/>
        <note>allosteric activator; ligand shared between dimeric partners</note>
    </ligand>
</feature>
<comment type="similarity">
    <text evidence="15">Belongs to the phosphofructokinase type A (PFKA) family. ATP-dependent PFK group I subfamily. Prokaryotic clade 'B1' sub-subfamily.</text>
</comment>
<evidence type="ECO:0000256" key="15">
    <source>
        <dbReference type="HAMAP-Rule" id="MF_00339"/>
    </source>
</evidence>
<evidence type="ECO:0000256" key="2">
    <source>
        <dbReference type="ARBA" id="ARBA00004496"/>
    </source>
</evidence>
<evidence type="ECO:0000256" key="3">
    <source>
        <dbReference type="ARBA" id="ARBA00004679"/>
    </source>
</evidence>
<dbReference type="FunFam" id="3.40.50.460:FF:000002">
    <property type="entry name" value="ATP-dependent 6-phosphofructokinase"/>
    <property type="match status" value="1"/>
</dbReference>
<dbReference type="InterPro" id="IPR012828">
    <property type="entry name" value="PFKA_ATP_prok"/>
</dbReference>
<dbReference type="AlphaFoldDB" id="D7BE75"/>
<comment type="activity regulation">
    <text evidence="15">Allosterically activated by ADP and other diphosphonucleosides, and allosterically inhibited by phosphoenolpyruvate.</text>
</comment>
<dbReference type="EC" id="2.7.1.11" evidence="15"/>
<evidence type="ECO:0000259" key="16">
    <source>
        <dbReference type="Pfam" id="PF00365"/>
    </source>
</evidence>
<evidence type="ECO:0000256" key="9">
    <source>
        <dbReference type="ARBA" id="ARBA00022741"/>
    </source>
</evidence>
<dbReference type="PANTHER" id="PTHR13697:SF4">
    <property type="entry name" value="ATP-DEPENDENT 6-PHOSPHOFRUCTOKINASE"/>
    <property type="match status" value="1"/>
</dbReference>
<keyword evidence="9 15" id="KW-0547">Nucleotide-binding</keyword>
<dbReference type="OrthoDB" id="9802503at2"/>
<evidence type="ECO:0000256" key="11">
    <source>
        <dbReference type="ARBA" id="ARBA00022840"/>
    </source>
</evidence>
<dbReference type="InterPro" id="IPR012003">
    <property type="entry name" value="ATP_PFK_prok-type"/>
</dbReference>
<dbReference type="Pfam" id="PF00365">
    <property type="entry name" value="PFK"/>
    <property type="match status" value="1"/>
</dbReference>
<feature type="binding site" evidence="15">
    <location>
        <position position="163"/>
    </location>
    <ligand>
        <name>substrate</name>
        <note>ligand shared between dimeric partners</note>
    </ligand>
</feature>
<evidence type="ECO:0000256" key="12">
    <source>
        <dbReference type="ARBA" id="ARBA00022842"/>
    </source>
</evidence>
<dbReference type="GO" id="GO:0070095">
    <property type="term" value="F:fructose-6-phosphate binding"/>
    <property type="evidence" value="ECO:0007669"/>
    <property type="project" value="TreeGrafter"/>
</dbReference>
<keyword evidence="18" id="KW-1185">Reference proteome</keyword>
<dbReference type="GO" id="GO:0016208">
    <property type="term" value="F:AMP binding"/>
    <property type="evidence" value="ECO:0007669"/>
    <property type="project" value="TreeGrafter"/>
</dbReference>
<proteinExistence type="inferred from homology"/>
<dbReference type="PRINTS" id="PR00476">
    <property type="entry name" value="PHFRCTKINASE"/>
</dbReference>
<dbReference type="PANTHER" id="PTHR13697">
    <property type="entry name" value="PHOSPHOFRUCTOKINASE"/>
    <property type="match status" value="1"/>
</dbReference>
<comment type="caution">
    <text evidence="15">Lacks conserved residue(s) required for the propagation of feature annotation.</text>
</comment>
<dbReference type="Gene3D" id="3.40.50.450">
    <property type="match status" value="1"/>
</dbReference>
<dbReference type="KEGG" id="msv:Mesil_3101"/>
<feature type="binding site" evidence="15">
    <location>
        <position position="11"/>
    </location>
    <ligand>
        <name>ATP</name>
        <dbReference type="ChEBI" id="CHEBI:30616"/>
    </ligand>
</feature>
<dbReference type="InterPro" id="IPR015912">
    <property type="entry name" value="Phosphofructokinase_CS"/>
</dbReference>
<evidence type="ECO:0000256" key="4">
    <source>
        <dbReference type="ARBA" id="ARBA00011881"/>
    </source>
</evidence>
<evidence type="ECO:0000256" key="7">
    <source>
        <dbReference type="ARBA" id="ARBA00022679"/>
    </source>
</evidence>
<feature type="binding site" evidence="15">
    <location>
        <position position="103"/>
    </location>
    <ligand>
        <name>Mg(2+)</name>
        <dbReference type="ChEBI" id="CHEBI:18420"/>
        <note>catalytic</note>
    </ligand>
</feature>
<comment type="subunit">
    <text evidence="4 15">Homotetramer.</text>
</comment>
<evidence type="ECO:0000313" key="17">
    <source>
        <dbReference type="EMBL" id="ADH64933.1"/>
    </source>
</evidence>
<feature type="binding site" description="in other chain" evidence="15">
    <location>
        <position position="155"/>
    </location>
    <ligand>
        <name>ADP</name>
        <dbReference type="ChEBI" id="CHEBI:456216"/>
        <note>allosteric activator; ligand shared between dimeric partners</note>
    </ligand>
</feature>
<comment type="cofactor">
    <cofactor evidence="1 15">
        <name>Mg(2+)</name>
        <dbReference type="ChEBI" id="CHEBI:18420"/>
    </cofactor>
</comment>
<dbReference type="STRING" id="526227.Mesil_3101"/>
<dbReference type="GO" id="GO:0006002">
    <property type="term" value="P:fructose 6-phosphate metabolic process"/>
    <property type="evidence" value="ECO:0007669"/>
    <property type="project" value="UniProtKB-UniRule"/>
</dbReference>
<evidence type="ECO:0000256" key="14">
    <source>
        <dbReference type="ARBA" id="ARBA00048070"/>
    </source>
</evidence>
<dbReference type="GO" id="GO:0046872">
    <property type="term" value="F:metal ion binding"/>
    <property type="evidence" value="ECO:0007669"/>
    <property type="project" value="UniProtKB-KW"/>
</dbReference>
<dbReference type="GO" id="GO:0061621">
    <property type="term" value="P:canonical glycolysis"/>
    <property type="evidence" value="ECO:0007669"/>
    <property type="project" value="TreeGrafter"/>
</dbReference>
<feature type="domain" description="Phosphofructokinase" evidence="16">
    <location>
        <begin position="3"/>
        <end position="278"/>
    </location>
</feature>
<organism evidence="17 18">
    <name type="scientific">Allomeiothermus silvanus (strain ATCC 700542 / DSM 9946 / NBRC 106475 / NCIMB 13440 / VI-R2)</name>
    <name type="common">Thermus silvanus</name>
    <dbReference type="NCBI Taxonomy" id="526227"/>
    <lineage>
        <taxon>Bacteria</taxon>
        <taxon>Thermotogati</taxon>
        <taxon>Deinococcota</taxon>
        <taxon>Deinococci</taxon>
        <taxon>Thermales</taxon>
        <taxon>Thermaceae</taxon>
        <taxon>Allomeiothermus</taxon>
    </lineage>
</organism>
<keyword evidence="7 15" id="KW-0808">Transferase</keyword>
<keyword evidence="5 15" id="KW-0963">Cytoplasm</keyword>
<dbReference type="GO" id="GO:0005945">
    <property type="term" value="C:6-phosphofructokinase complex"/>
    <property type="evidence" value="ECO:0007669"/>
    <property type="project" value="TreeGrafter"/>
</dbReference>
<keyword evidence="11 15" id="KW-0067">ATP-binding</keyword>
<gene>
    <name evidence="15" type="primary">pfkA</name>
    <name evidence="17" type="ordered locus">Mesil_3101</name>
</gene>
<dbReference type="PROSITE" id="PS00433">
    <property type="entry name" value="PHOSPHOFRUCTOKINASE"/>
    <property type="match status" value="1"/>
</dbReference>
<dbReference type="FunFam" id="3.40.50.450:FF:000001">
    <property type="entry name" value="ATP-dependent 6-phosphofructokinase"/>
    <property type="match status" value="1"/>
</dbReference>
<dbReference type="EMBL" id="CP002042">
    <property type="protein sequence ID" value="ADH64933.1"/>
    <property type="molecule type" value="Genomic_DNA"/>
</dbReference>
<evidence type="ECO:0000256" key="10">
    <source>
        <dbReference type="ARBA" id="ARBA00022777"/>
    </source>
</evidence>
<dbReference type="GO" id="GO:0005524">
    <property type="term" value="F:ATP binding"/>
    <property type="evidence" value="ECO:0007669"/>
    <property type="project" value="UniProtKB-UniRule"/>
</dbReference>
<feature type="binding site" evidence="15">
    <location>
        <begin position="21"/>
        <end position="25"/>
    </location>
    <ligand>
        <name>ADP</name>
        <dbReference type="ChEBI" id="CHEBI:456216"/>
        <note>allosteric activator; ligand shared between dimeric partners</note>
    </ligand>
</feature>
<dbReference type="GO" id="GO:0042802">
    <property type="term" value="F:identical protein binding"/>
    <property type="evidence" value="ECO:0007669"/>
    <property type="project" value="TreeGrafter"/>
</dbReference>
<evidence type="ECO:0000256" key="5">
    <source>
        <dbReference type="ARBA" id="ARBA00022490"/>
    </source>
</evidence>
<feature type="binding site" evidence="15">
    <location>
        <begin position="102"/>
        <end position="105"/>
    </location>
    <ligand>
        <name>ATP</name>
        <dbReference type="ChEBI" id="CHEBI:30616"/>
    </ligand>
</feature>
<dbReference type="NCBIfam" id="TIGR02482">
    <property type="entry name" value="PFKA_ATP"/>
    <property type="match status" value="1"/>
</dbReference>
<evidence type="ECO:0000256" key="8">
    <source>
        <dbReference type="ARBA" id="ARBA00022723"/>
    </source>
</evidence>
<feature type="active site" description="Proton acceptor" evidence="15">
    <location>
        <position position="128"/>
    </location>
</feature>
<feature type="binding site" evidence="15">
    <location>
        <position position="246"/>
    </location>
    <ligand>
        <name>substrate</name>
        <note>ligand shared between dimeric partners</note>
    </ligand>
</feature>
<feature type="binding site" evidence="15">
    <location>
        <begin position="72"/>
        <end position="73"/>
    </location>
    <ligand>
        <name>ATP</name>
        <dbReference type="ChEBI" id="CHEBI:30616"/>
    </ligand>
</feature>
<keyword evidence="8 15" id="KW-0479">Metal-binding</keyword>
<dbReference type="GO" id="GO:0030388">
    <property type="term" value="P:fructose 1,6-bisphosphate metabolic process"/>
    <property type="evidence" value="ECO:0007669"/>
    <property type="project" value="TreeGrafter"/>
</dbReference>
<keyword evidence="13 15" id="KW-0324">Glycolysis</keyword>
<feature type="binding site" description="in other chain" evidence="15">
    <location>
        <begin position="170"/>
        <end position="172"/>
    </location>
    <ligand>
        <name>substrate</name>
        <note>ligand shared between dimeric partners</note>
    </ligand>
</feature>
<keyword evidence="6 15" id="KW-0021">Allosteric enzyme</keyword>
<dbReference type="RefSeq" id="WP_013159462.1">
    <property type="nucleotide sequence ID" value="NC_014212.1"/>
</dbReference>
<reference evidence="17 18" key="1">
    <citation type="journal article" date="2010" name="Stand. Genomic Sci.">
        <title>Complete genome sequence of Meiothermus silvanus type strain (VI-R2).</title>
        <authorList>
            <person name="Sikorski J."/>
            <person name="Tindall B.J."/>
            <person name="Lowry S."/>
            <person name="Lucas S."/>
            <person name="Nolan M."/>
            <person name="Copeland A."/>
            <person name="Glavina Del Rio T."/>
            <person name="Tice H."/>
            <person name="Cheng J.F."/>
            <person name="Han C."/>
            <person name="Pitluck S."/>
            <person name="Liolios K."/>
            <person name="Ivanova N."/>
            <person name="Mavromatis K."/>
            <person name="Mikhailova N."/>
            <person name="Pati A."/>
            <person name="Goodwin L."/>
            <person name="Chen A."/>
            <person name="Palaniappan K."/>
            <person name="Land M."/>
            <person name="Hauser L."/>
            <person name="Chang Y.J."/>
            <person name="Jeffries C.D."/>
            <person name="Rohde M."/>
            <person name="Goker M."/>
            <person name="Woyke T."/>
            <person name="Bristow J."/>
            <person name="Eisen J.A."/>
            <person name="Markowitz V."/>
            <person name="Hugenholtz P."/>
            <person name="Kyrpides N.C."/>
            <person name="Klenk H.P."/>
            <person name="Lapidus A."/>
        </authorList>
    </citation>
    <scope>NUCLEOTIDE SEQUENCE [LARGE SCALE GENOMIC DNA]</scope>
    <source>
        <strain evidence="18">ATCC 700542 / DSM 9946 / VI-R2</strain>
    </source>
</reference>
<evidence type="ECO:0000256" key="13">
    <source>
        <dbReference type="ARBA" id="ARBA00023152"/>
    </source>
</evidence>
<keyword evidence="10 15" id="KW-0418">Kinase</keyword>
<evidence type="ECO:0000256" key="6">
    <source>
        <dbReference type="ARBA" id="ARBA00022533"/>
    </source>
</evidence>
<feature type="binding site" description="in other chain" evidence="15">
    <location>
        <begin position="126"/>
        <end position="128"/>
    </location>
    <ligand>
        <name>substrate</name>
        <note>ligand shared between dimeric partners</note>
    </ligand>
</feature>
<dbReference type="GO" id="GO:0003872">
    <property type="term" value="F:6-phosphofructokinase activity"/>
    <property type="evidence" value="ECO:0007669"/>
    <property type="project" value="UniProtKB-UniRule"/>
</dbReference>
<dbReference type="GO" id="GO:0048029">
    <property type="term" value="F:monosaccharide binding"/>
    <property type="evidence" value="ECO:0007669"/>
    <property type="project" value="TreeGrafter"/>
</dbReference>
<dbReference type="UniPathway" id="UPA00109">
    <property type="reaction ID" value="UER00182"/>
</dbReference>
<dbReference type="NCBIfam" id="NF002872">
    <property type="entry name" value="PRK03202.1"/>
    <property type="match status" value="1"/>
</dbReference>